<name>T0H442_9SPHN</name>
<dbReference type="Pfam" id="PF00440">
    <property type="entry name" value="TetR_N"/>
    <property type="match status" value="1"/>
</dbReference>
<dbReference type="PROSITE" id="PS50977">
    <property type="entry name" value="HTH_TETR_2"/>
    <property type="match status" value="1"/>
</dbReference>
<accession>T0H442</accession>
<keyword evidence="5" id="KW-1185">Reference proteome</keyword>
<feature type="DNA-binding region" description="H-T-H motif" evidence="2">
    <location>
        <begin position="47"/>
        <end position="66"/>
    </location>
</feature>
<dbReference type="PATRIC" id="fig|1331060.3.peg.4852"/>
<proteinExistence type="predicted"/>
<dbReference type="Gene3D" id="1.10.357.10">
    <property type="entry name" value="Tetracycline Repressor, domain 2"/>
    <property type="match status" value="1"/>
</dbReference>
<reference evidence="4 5" key="1">
    <citation type="journal article" date="2013" name="Genome Announc.">
        <title>Draft Genome Sequence of Sphingobium lactosutens Strain DS20T, Isolated from a Hexachlorocyclohexane Dumpsite.</title>
        <authorList>
            <person name="Kumar R."/>
            <person name="Dwivedi V."/>
            <person name="Negi V."/>
            <person name="Khurana J.P."/>
            <person name="Lal R."/>
        </authorList>
    </citation>
    <scope>NUCLEOTIDE SEQUENCE [LARGE SCALE GENOMIC DNA]</scope>
    <source>
        <strain evidence="4 5">DS20</strain>
    </source>
</reference>
<protein>
    <recommendedName>
        <fullName evidence="3">HTH tetR-type domain-containing protein</fullName>
    </recommendedName>
</protein>
<evidence type="ECO:0000256" key="1">
    <source>
        <dbReference type="ARBA" id="ARBA00023125"/>
    </source>
</evidence>
<sequence length="212" mass="23332">MTVHSRAADKGFGDGAEAEDARIERTRARLAAAVLSLAAERDITSVSVSELTRRAGINRSTFYEHARTPVELLTRVLSCELDMVRRRGMDQLERDGLLLRDLTRSTLHAILAHVLRHEDVYGGVGRASARFALRVVLAEHIEQSMLTIFREGFVNPPMPGPEAAALYAAQLAHGAAGAVEAWLHLPGPRDERMLLAAIEAMYPSWFAPDRAL</sequence>
<comment type="caution">
    <text evidence="4">The sequence shown here is derived from an EMBL/GenBank/DDBJ whole genome shotgun (WGS) entry which is preliminary data.</text>
</comment>
<dbReference type="AlphaFoldDB" id="T0H442"/>
<feature type="domain" description="HTH tetR-type" evidence="3">
    <location>
        <begin position="24"/>
        <end position="84"/>
    </location>
</feature>
<gene>
    <name evidence="4" type="ORF">RLDS_24975</name>
</gene>
<dbReference type="InterPro" id="IPR009057">
    <property type="entry name" value="Homeodomain-like_sf"/>
</dbReference>
<evidence type="ECO:0000259" key="3">
    <source>
        <dbReference type="PROSITE" id="PS50977"/>
    </source>
</evidence>
<dbReference type="RefSeq" id="WP_021228439.1">
    <property type="nucleotide sequence ID" value="NZ_ATDP01000108.1"/>
</dbReference>
<evidence type="ECO:0000313" key="5">
    <source>
        <dbReference type="Proteomes" id="UP000015531"/>
    </source>
</evidence>
<dbReference type="InterPro" id="IPR001647">
    <property type="entry name" value="HTH_TetR"/>
</dbReference>
<dbReference type="EMBL" id="ATDP01000108">
    <property type="protein sequence ID" value="EQB11151.1"/>
    <property type="molecule type" value="Genomic_DNA"/>
</dbReference>
<evidence type="ECO:0000313" key="4">
    <source>
        <dbReference type="EMBL" id="EQB11151.1"/>
    </source>
</evidence>
<keyword evidence="1 2" id="KW-0238">DNA-binding</keyword>
<dbReference type="SUPFAM" id="SSF46689">
    <property type="entry name" value="Homeodomain-like"/>
    <property type="match status" value="1"/>
</dbReference>
<evidence type="ECO:0000256" key="2">
    <source>
        <dbReference type="PROSITE-ProRule" id="PRU00335"/>
    </source>
</evidence>
<dbReference type="eggNOG" id="COG1309">
    <property type="taxonomic scope" value="Bacteria"/>
</dbReference>
<organism evidence="4 5">
    <name type="scientific">Sphingobium lactosutens DS20</name>
    <dbReference type="NCBI Taxonomy" id="1331060"/>
    <lineage>
        <taxon>Bacteria</taxon>
        <taxon>Pseudomonadati</taxon>
        <taxon>Pseudomonadota</taxon>
        <taxon>Alphaproteobacteria</taxon>
        <taxon>Sphingomonadales</taxon>
        <taxon>Sphingomonadaceae</taxon>
        <taxon>Sphingobium</taxon>
    </lineage>
</organism>
<dbReference type="GO" id="GO:0003677">
    <property type="term" value="F:DNA binding"/>
    <property type="evidence" value="ECO:0007669"/>
    <property type="project" value="UniProtKB-UniRule"/>
</dbReference>
<dbReference type="Proteomes" id="UP000015531">
    <property type="component" value="Unassembled WGS sequence"/>
</dbReference>
<dbReference type="OrthoDB" id="9811084at2"/>